<dbReference type="Pfam" id="PF13444">
    <property type="entry name" value="Acetyltransf_5"/>
    <property type="match status" value="1"/>
</dbReference>
<evidence type="ECO:0000256" key="4">
    <source>
        <dbReference type="ARBA" id="ARBA00023098"/>
    </source>
</evidence>
<reference evidence="7 8" key="1">
    <citation type="submission" date="2006-04" db="EMBL/GenBank/DDBJ databases">
        <authorList>
            <person name="Nierman W.C."/>
        </authorList>
    </citation>
    <scope>NUCLEOTIDE SEQUENCE [LARGE SCALE GENOMIC DNA]</scope>
    <source>
        <strain evidence="7 8">DW4/3-1</strain>
    </source>
</reference>
<dbReference type="PANTHER" id="PTHR37323:SF1">
    <property type="entry name" value="L-ORNITHINE N(ALPHA)-ACYLTRANSFERASE"/>
    <property type="match status" value="1"/>
</dbReference>
<dbReference type="EMBL" id="AAMD01000254">
    <property type="protein sequence ID" value="EAU62270.1"/>
    <property type="molecule type" value="Genomic_DNA"/>
</dbReference>
<keyword evidence="3" id="KW-0808">Transferase</keyword>
<sequence>MLGNPDALVVFLAQGRRVVGAVAGHRVQNLRRGVCMRNQDISPRLIDLKHSIEHPMVRTLFRWVEQPVEHALSLSTLNQLYARFLSLYDQAHYFQTVLRVLNVEYTWTSEDRANIPVSGPIVAVANQPFGSLEGVILGDILTRIRPDVRLLGNHLFWNAPESQQWIIPMKPTRGTNPHPSHVAPLRACVRWLKGGGALGMFPAGGKPYFPLPGGEFSDPPWHPHVAKLIRRTGATVVPIFFEGSNSLLFQLASLIHPGLGAALLPSEFLKGRHAKAGVRIGRPLRPEKLARYPDDETLISYLRFKTYLLGRRESPIRPRFLPQLRHAKVTPVEPLAETVPTEVLSTEVSRLPAEALLVEHGDFQVFIARAPQIPAVLREIGRLREKTFREVSEGTGRALDLDGYDEAYHHLFMWNRARTELVGSYRLGQVDELLARSGVAGLYTSSLFKYEERFLQRLGPALELGRSFIRAEYQRKPTALALIWRGIGEHLVRHPRYKFLFGPVSISRDYRSLSRRIMVEFLGQERGDKKFAGLVKARNPLKEHLGREEREVLTSLVKSVDDISALISEIEEDNKDMPVLLRHYLRLNARLLSFSVDPSFGNCIDGLVVVDLRTTDPKILKRFMGEEGYSRFIAAR</sequence>
<comment type="pathway">
    <text evidence="1">Lipid metabolism.</text>
</comment>
<organism evidence="7 8">
    <name type="scientific">Stigmatella aurantiaca (strain DW4/3-1)</name>
    <dbReference type="NCBI Taxonomy" id="378806"/>
    <lineage>
        <taxon>Bacteria</taxon>
        <taxon>Pseudomonadati</taxon>
        <taxon>Myxococcota</taxon>
        <taxon>Myxococcia</taxon>
        <taxon>Myxococcales</taxon>
        <taxon>Cystobacterineae</taxon>
        <taxon>Archangiaceae</taxon>
        <taxon>Stigmatella</taxon>
    </lineage>
</organism>
<keyword evidence="5" id="KW-0012">Acyltransferase</keyword>
<dbReference type="SUPFAM" id="SSF55729">
    <property type="entry name" value="Acyl-CoA N-acyltransferases (Nat)"/>
    <property type="match status" value="1"/>
</dbReference>
<proteinExistence type="predicted"/>
<dbReference type="Proteomes" id="UP000032702">
    <property type="component" value="Unassembled WGS sequence"/>
</dbReference>
<dbReference type="InterPro" id="IPR052351">
    <property type="entry name" value="Ornithine_N-alpha-AT"/>
</dbReference>
<dbReference type="SUPFAM" id="SSF69593">
    <property type="entry name" value="Glycerol-3-phosphate (1)-acyltransferase"/>
    <property type="match status" value="1"/>
</dbReference>
<evidence type="ECO:0000256" key="2">
    <source>
        <dbReference type="ARBA" id="ARBA00022516"/>
    </source>
</evidence>
<comment type="caution">
    <text evidence="7">The sequence shown here is derived from an EMBL/GenBank/DDBJ whole genome shotgun (WGS) entry which is preliminary data.</text>
</comment>
<evidence type="ECO:0000259" key="6">
    <source>
        <dbReference type="Pfam" id="PF19576"/>
    </source>
</evidence>
<feature type="domain" description="Putative acyltransferase ACT14924-like acyltransferase" evidence="6">
    <location>
        <begin position="77"/>
        <end position="309"/>
    </location>
</feature>
<dbReference type="GO" id="GO:0006629">
    <property type="term" value="P:lipid metabolic process"/>
    <property type="evidence" value="ECO:0007669"/>
    <property type="project" value="UniProtKB-KW"/>
</dbReference>
<protein>
    <submittedName>
        <fullName evidence="7">Hemolysin</fullName>
    </submittedName>
</protein>
<dbReference type="AlphaFoldDB" id="Q08P59"/>
<accession>Q08P59</accession>
<dbReference type="InterPro" id="IPR045746">
    <property type="entry name" value="ACT14924-like_Acyltransf_dom"/>
</dbReference>
<dbReference type="InterPro" id="IPR016181">
    <property type="entry name" value="Acyl_CoA_acyltransferase"/>
</dbReference>
<gene>
    <name evidence="7" type="ORF">STIAU_0370</name>
</gene>
<keyword evidence="4" id="KW-0443">Lipid metabolism</keyword>
<evidence type="ECO:0000256" key="5">
    <source>
        <dbReference type="ARBA" id="ARBA00023315"/>
    </source>
</evidence>
<evidence type="ECO:0000313" key="7">
    <source>
        <dbReference type="EMBL" id="EAU62270.1"/>
    </source>
</evidence>
<dbReference type="Gene3D" id="3.40.630.30">
    <property type="match status" value="1"/>
</dbReference>
<dbReference type="CDD" id="cd07986">
    <property type="entry name" value="LPLAT_ACT14924-like"/>
    <property type="match status" value="1"/>
</dbReference>
<name>Q08P59_STIAD</name>
<keyword evidence="2" id="KW-0444">Lipid biosynthesis</keyword>
<evidence type="ECO:0000313" key="8">
    <source>
        <dbReference type="Proteomes" id="UP000032702"/>
    </source>
</evidence>
<evidence type="ECO:0000256" key="3">
    <source>
        <dbReference type="ARBA" id="ARBA00022679"/>
    </source>
</evidence>
<dbReference type="GO" id="GO:0016746">
    <property type="term" value="F:acyltransferase activity"/>
    <property type="evidence" value="ECO:0007669"/>
    <property type="project" value="UniProtKB-KW"/>
</dbReference>
<dbReference type="PANTHER" id="PTHR37323">
    <property type="entry name" value="GCN5-RELATED N-ACETYLTRANSFERASE"/>
    <property type="match status" value="1"/>
</dbReference>
<evidence type="ECO:0000256" key="1">
    <source>
        <dbReference type="ARBA" id="ARBA00005189"/>
    </source>
</evidence>
<dbReference type="Pfam" id="PF19576">
    <property type="entry name" value="Acyltransf_2"/>
    <property type="match status" value="1"/>
</dbReference>